<accession>A0A433Q8H0</accession>
<reference evidence="1 2" key="1">
    <citation type="journal article" date="2018" name="New Phytol.">
        <title>Phylogenomics of Endogonaceae and evolution of mycorrhizas within Mucoromycota.</title>
        <authorList>
            <person name="Chang Y."/>
            <person name="Desiro A."/>
            <person name="Na H."/>
            <person name="Sandor L."/>
            <person name="Lipzen A."/>
            <person name="Clum A."/>
            <person name="Barry K."/>
            <person name="Grigoriev I.V."/>
            <person name="Martin F.M."/>
            <person name="Stajich J.E."/>
            <person name="Smith M.E."/>
            <person name="Bonito G."/>
            <person name="Spatafora J.W."/>
        </authorList>
    </citation>
    <scope>NUCLEOTIDE SEQUENCE [LARGE SCALE GENOMIC DNA]</scope>
    <source>
        <strain evidence="1 2">AD002</strain>
    </source>
</reference>
<dbReference type="EMBL" id="RBNJ01011263">
    <property type="protein sequence ID" value="RUS26084.1"/>
    <property type="molecule type" value="Genomic_DNA"/>
</dbReference>
<dbReference type="PANTHER" id="PTHR31223:SF70">
    <property type="entry name" value="LOG FAMILY PROTEIN YJL055W"/>
    <property type="match status" value="1"/>
</dbReference>
<dbReference type="Pfam" id="PF03641">
    <property type="entry name" value="Lysine_decarbox"/>
    <property type="match status" value="1"/>
</dbReference>
<dbReference type="GO" id="GO:0005829">
    <property type="term" value="C:cytosol"/>
    <property type="evidence" value="ECO:0007669"/>
    <property type="project" value="TreeGrafter"/>
</dbReference>
<evidence type="ECO:0000313" key="1">
    <source>
        <dbReference type="EMBL" id="RUS26084.1"/>
    </source>
</evidence>
<sequence length="93" mass="10657">MEELLEIIAWSQLNIHSKPVLVLDTRGYFKPLIEWIKLGVKEGFIRDKNQHILRSCPTVPDVLTALDNYVPPDTRYGLVWVDSVPKTDPSDVI</sequence>
<protein>
    <submittedName>
        <fullName evidence="1">Uncharacterized protein</fullName>
    </submittedName>
</protein>
<feature type="non-terminal residue" evidence="1">
    <location>
        <position position="93"/>
    </location>
</feature>
<gene>
    <name evidence="1" type="ORF">BC938DRAFT_471255</name>
</gene>
<dbReference type="GO" id="GO:0009691">
    <property type="term" value="P:cytokinin biosynthetic process"/>
    <property type="evidence" value="ECO:0007669"/>
    <property type="project" value="TreeGrafter"/>
</dbReference>
<organism evidence="1 2">
    <name type="scientific">Jimgerdemannia flammicorona</name>
    <dbReference type="NCBI Taxonomy" id="994334"/>
    <lineage>
        <taxon>Eukaryota</taxon>
        <taxon>Fungi</taxon>
        <taxon>Fungi incertae sedis</taxon>
        <taxon>Mucoromycota</taxon>
        <taxon>Mucoromycotina</taxon>
        <taxon>Endogonomycetes</taxon>
        <taxon>Endogonales</taxon>
        <taxon>Endogonaceae</taxon>
        <taxon>Jimgerdemannia</taxon>
    </lineage>
</organism>
<dbReference type="AlphaFoldDB" id="A0A433Q8H0"/>
<dbReference type="Gene3D" id="3.40.50.450">
    <property type="match status" value="1"/>
</dbReference>
<keyword evidence="2" id="KW-1185">Reference proteome</keyword>
<evidence type="ECO:0000313" key="2">
    <source>
        <dbReference type="Proteomes" id="UP000274822"/>
    </source>
</evidence>
<dbReference type="SUPFAM" id="SSF102405">
    <property type="entry name" value="MCP/YpsA-like"/>
    <property type="match status" value="1"/>
</dbReference>
<dbReference type="PANTHER" id="PTHR31223">
    <property type="entry name" value="LOG FAMILY PROTEIN YJL055W"/>
    <property type="match status" value="1"/>
</dbReference>
<dbReference type="Proteomes" id="UP000274822">
    <property type="component" value="Unassembled WGS sequence"/>
</dbReference>
<dbReference type="GO" id="GO:0016799">
    <property type="term" value="F:hydrolase activity, hydrolyzing N-glycosyl compounds"/>
    <property type="evidence" value="ECO:0007669"/>
    <property type="project" value="TreeGrafter"/>
</dbReference>
<proteinExistence type="predicted"/>
<comment type="caution">
    <text evidence="1">The sequence shown here is derived from an EMBL/GenBank/DDBJ whole genome shotgun (WGS) entry which is preliminary data.</text>
</comment>
<name>A0A433Q8H0_9FUNG</name>
<dbReference type="InterPro" id="IPR031100">
    <property type="entry name" value="LOG_fam"/>
</dbReference>